<dbReference type="EMBL" id="CM056741">
    <property type="protein sequence ID" value="KAJ8684324.1"/>
    <property type="molecule type" value="Genomic_DNA"/>
</dbReference>
<evidence type="ECO:0000313" key="2">
    <source>
        <dbReference type="Proteomes" id="UP001239111"/>
    </source>
</evidence>
<dbReference type="Proteomes" id="UP001239111">
    <property type="component" value="Chromosome 1"/>
</dbReference>
<sequence>MQSIILKRKGGDMMDSRKFRGRGLGAGEEEGDPDEEDELDEVKDESEELEEGEDPDEEDELDEVEIEGPASASGAVDDGGLDVAAGRGGIRAGAWIPEAGSSAELLSLTQ</sequence>
<name>A0ACC2PL74_9HYME</name>
<protein>
    <submittedName>
        <fullName evidence="1">Uncharacterized protein</fullName>
    </submittedName>
</protein>
<keyword evidence="2" id="KW-1185">Reference proteome</keyword>
<gene>
    <name evidence="1" type="ORF">QAD02_020116</name>
</gene>
<organism evidence="1 2">
    <name type="scientific">Eretmocerus hayati</name>
    <dbReference type="NCBI Taxonomy" id="131215"/>
    <lineage>
        <taxon>Eukaryota</taxon>
        <taxon>Metazoa</taxon>
        <taxon>Ecdysozoa</taxon>
        <taxon>Arthropoda</taxon>
        <taxon>Hexapoda</taxon>
        <taxon>Insecta</taxon>
        <taxon>Pterygota</taxon>
        <taxon>Neoptera</taxon>
        <taxon>Endopterygota</taxon>
        <taxon>Hymenoptera</taxon>
        <taxon>Apocrita</taxon>
        <taxon>Proctotrupomorpha</taxon>
        <taxon>Chalcidoidea</taxon>
        <taxon>Aphelinidae</taxon>
        <taxon>Aphelininae</taxon>
        <taxon>Eretmocerus</taxon>
    </lineage>
</organism>
<accession>A0ACC2PL74</accession>
<evidence type="ECO:0000313" key="1">
    <source>
        <dbReference type="EMBL" id="KAJ8684324.1"/>
    </source>
</evidence>
<comment type="caution">
    <text evidence="1">The sequence shown here is derived from an EMBL/GenBank/DDBJ whole genome shotgun (WGS) entry which is preliminary data.</text>
</comment>
<reference evidence="1" key="1">
    <citation type="submission" date="2023-04" db="EMBL/GenBank/DDBJ databases">
        <title>A chromosome-level genome assembly of the parasitoid wasp Eretmocerus hayati.</title>
        <authorList>
            <person name="Zhong Y."/>
            <person name="Liu S."/>
            <person name="Liu Y."/>
        </authorList>
    </citation>
    <scope>NUCLEOTIDE SEQUENCE</scope>
    <source>
        <strain evidence="1">ZJU_SS_LIU_2023</strain>
    </source>
</reference>
<proteinExistence type="predicted"/>